<keyword evidence="1" id="KW-0249">Electron transport</keyword>
<evidence type="ECO:0000313" key="2">
    <source>
        <dbReference type="EMBL" id="CEM00424.1"/>
    </source>
</evidence>
<dbReference type="Pfam" id="PF05768">
    <property type="entry name" value="Glrx-like"/>
    <property type="match status" value="1"/>
</dbReference>
<dbReference type="SUPFAM" id="SSF52833">
    <property type="entry name" value="Thioredoxin-like"/>
    <property type="match status" value="1"/>
</dbReference>
<dbReference type="InterPro" id="IPR008554">
    <property type="entry name" value="Glutaredoxin-like"/>
</dbReference>
<sequence length="100" mass="10765">MRLPLVKVFGKPNCCVCDTADFLLRRIQLTLPFRLEKVDITKEASLYERYKEAIPVIVVDGVEASRLKIDSKALRRRLTEATAAAGAGGGGGPGGGMTES</sequence>
<comment type="similarity">
    <text evidence="1">Belongs to the glutaredoxin family.</text>
</comment>
<dbReference type="OrthoDB" id="429967at2759"/>
<dbReference type="PANTHER" id="PTHR33558:SF1">
    <property type="entry name" value="GLUTAREDOXIN-LIKE PROTEIN C5ORF63 HOMOLOG"/>
    <property type="match status" value="1"/>
</dbReference>
<dbReference type="Proteomes" id="UP000041254">
    <property type="component" value="Unassembled WGS sequence"/>
</dbReference>
<dbReference type="Gene3D" id="3.40.30.10">
    <property type="entry name" value="Glutaredoxin"/>
    <property type="match status" value="1"/>
</dbReference>
<proteinExistence type="inferred from homology"/>
<keyword evidence="3" id="KW-1185">Reference proteome</keyword>
<protein>
    <recommendedName>
        <fullName evidence="1">Glutaredoxin-like protein</fullName>
    </recommendedName>
</protein>
<evidence type="ECO:0000313" key="3">
    <source>
        <dbReference type="Proteomes" id="UP000041254"/>
    </source>
</evidence>
<dbReference type="EMBL" id="CDMY01000295">
    <property type="protein sequence ID" value="CEM00424.1"/>
    <property type="molecule type" value="Genomic_DNA"/>
</dbReference>
<reference evidence="2 3" key="1">
    <citation type="submission" date="2014-11" db="EMBL/GenBank/DDBJ databases">
        <authorList>
            <person name="Zhu J."/>
            <person name="Qi W."/>
            <person name="Song R."/>
        </authorList>
    </citation>
    <scope>NUCLEOTIDE SEQUENCE [LARGE SCALE GENOMIC DNA]</scope>
</reference>
<dbReference type="PANTHER" id="PTHR33558">
    <property type="entry name" value="GLUTAREDOXIN-LIKE PROTEIN C5ORF63 HOMOLOG"/>
    <property type="match status" value="1"/>
</dbReference>
<dbReference type="InterPro" id="IPR052565">
    <property type="entry name" value="Glutaredoxin-like_YDR286C"/>
</dbReference>
<name>A0A0G4EQK1_VITBC</name>
<dbReference type="InterPro" id="IPR036249">
    <property type="entry name" value="Thioredoxin-like_sf"/>
</dbReference>
<keyword evidence="1" id="KW-0813">Transport</keyword>
<accession>A0A0G4EQK1</accession>
<dbReference type="VEuPathDB" id="CryptoDB:Vbra_12772"/>
<organism evidence="2 3">
    <name type="scientific">Vitrella brassicaformis (strain CCMP3155)</name>
    <dbReference type="NCBI Taxonomy" id="1169540"/>
    <lineage>
        <taxon>Eukaryota</taxon>
        <taxon>Sar</taxon>
        <taxon>Alveolata</taxon>
        <taxon>Colpodellida</taxon>
        <taxon>Vitrellaceae</taxon>
        <taxon>Vitrella</taxon>
    </lineage>
</organism>
<dbReference type="InParanoid" id="A0A0G4EQK1"/>
<gene>
    <name evidence="2" type="ORF">Vbra_12772</name>
</gene>
<dbReference type="AlphaFoldDB" id="A0A0G4EQK1"/>
<evidence type="ECO:0000256" key="1">
    <source>
        <dbReference type="RuleBase" id="RU363082"/>
    </source>
</evidence>